<protein>
    <submittedName>
        <fullName evidence="2">ABC-type proline/glycine betaine transport system, periplasmic component</fullName>
    </submittedName>
</protein>
<gene>
    <name evidence="2" type="ORF">Dacsa_2130</name>
</gene>
<sequence length="338" mass="38454">MYYSLRRQFPILLFLALTTVFTIIGLHSCDNNDSNLAEKSVKITPAYVSLEERFQTEIVNIGLEKLGYKIGKMRELEPALMHTDLAAGGIDYTAAHWQQLGREFYLNSGGDEKLEKVGVIVDNAVQGYLIDRATAEKYDITNLKQLENPDIAKLFDTNNNGKANLVGCNAGWGCETIINHHLETYNLEKIVEHESGKYFALMADAIARYKQNEPILYYTWTPLWTSSVLVPEEDVKWLEVPYTSLPDSNSNRSNPDTTYKGKNLGFVTDQIMILANENFANSHPTAVEFMSKVSIPIKDVSAENQLIRQGEDSVNDIRRHAEKWIENHQQTFQKWLNL</sequence>
<dbReference type="InterPro" id="IPR007210">
    <property type="entry name" value="ABC_Gly_betaine_transp_sub-bd"/>
</dbReference>
<dbReference type="SUPFAM" id="SSF53850">
    <property type="entry name" value="Periplasmic binding protein-like II"/>
    <property type="match status" value="1"/>
</dbReference>
<organism evidence="2 3">
    <name type="scientific">Dactylococcopsis salina (strain PCC 8305)</name>
    <name type="common">Myxobactron salinum</name>
    <dbReference type="NCBI Taxonomy" id="13035"/>
    <lineage>
        <taxon>Bacteria</taxon>
        <taxon>Bacillati</taxon>
        <taxon>Cyanobacteriota</taxon>
        <taxon>Cyanophyceae</taxon>
        <taxon>Nodosilineales</taxon>
        <taxon>Cymatolegaceae</taxon>
        <taxon>Dactylococcopsis</taxon>
    </lineage>
</organism>
<dbReference type="HOGENOM" id="CLU_070055_0_0_3"/>
<dbReference type="GO" id="GO:0022857">
    <property type="term" value="F:transmembrane transporter activity"/>
    <property type="evidence" value="ECO:0007669"/>
    <property type="project" value="InterPro"/>
</dbReference>
<dbReference type="CDD" id="cd13638">
    <property type="entry name" value="PBP2_EcProx_like"/>
    <property type="match status" value="1"/>
</dbReference>
<dbReference type="KEGG" id="dsl:Dacsa_2130"/>
<evidence type="ECO:0000259" key="1">
    <source>
        <dbReference type="Pfam" id="PF04069"/>
    </source>
</evidence>
<proteinExistence type="predicted"/>
<dbReference type="PATRIC" id="fig|13035.3.peg.2416"/>
<dbReference type="eggNOG" id="COG2113">
    <property type="taxonomic scope" value="Bacteria"/>
</dbReference>
<dbReference type="STRING" id="13035.Dacsa_2130"/>
<dbReference type="AlphaFoldDB" id="K9YXE6"/>
<accession>K9YXE6</accession>
<dbReference type="Pfam" id="PF04069">
    <property type="entry name" value="OpuAC"/>
    <property type="match status" value="1"/>
</dbReference>
<dbReference type="NCBIfam" id="NF008334">
    <property type="entry name" value="PRK11119.1"/>
    <property type="match status" value="1"/>
</dbReference>
<dbReference type="Proteomes" id="UP000010482">
    <property type="component" value="Chromosome"/>
</dbReference>
<evidence type="ECO:0000313" key="3">
    <source>
        <dbReference type="Proteomes" id="UP000010482"/>
    </source>
</evidence>
<dbReference type="GO" id="GO:0043190">
    <property type="term" value="C:ATP-binding cassette (ABC) transporter complex"/>
    <property type="evidence" value="ECO:0007669"/>
    <property type="project" value="InterPro"/>
</dbReference>
<keyword evidence="3" id="KW-1185">Reference proteome</keyword>
<dbReference type="EMBL" id="CP003944">
    <property type="protein sequence ID" value="AFZ50763.1"/>
    <property type="molecule type" value="Genomic_DNA"/>
</dbReference>
<feature type="domain" description="ABC-type glycine betaine transport system substrate-binding" evidence="1">
    <location>
        <begin position="49"/>
        <end position="326"/>
    </location>
</feature>
<evidence type="ECO:0000313" key="2">
    <source>
        <dbReference type="EMBL" id="AFZ50763.1"/>
    </source>
</evidence>
<dbReference type="Gene3D" id="3.40.190.10">
    <property type="entry name" value="Periplasmic binding protein-like II"/>
    <property type="match status" value="1"/>
</dbReference>
<name>K9YXE6_DACS8</name>
<dbReference type="Gene3D" id="3.40.190.100">
    <property type="entry name" value="Glycine betaine-binding periplasmic protein, domain 2"/>
    <property type="match status" value="1"/>
</dbReference>
<reference evidence="2" key="1">
    <citation type="submission" date="2012-04" db="EMBL/GenBank/DDBJ databases">
        <title>Finished genome of Dactylococcopsis salina PCC 8305.</title>
        <authorList>
            <consortium name="US DOE Joint Genome Institute"/>
            <person name="Gugger M."/>
            <person name="Coursin T."/>
            <person name="Rippka R."/>
            <person name="Tandeau De Marsac N."/>
            <person name="Huntemann M."/>
            <person name="Wei C.-L."/>
            <person name="Han J."/>
            <person name="Detter J.C."/>
            <person name="Han C."/>
            <person name="Tapia R."/>
            <person name="Daligault H."/>
            <person name="Chen A."/>
            <person name="Krypides N."/>
            <person name="Mavromatis K."/>
            <person name="Markowitz V."/>
            <person name="Szeto E."/>
            <person name="Ivanova N."/>
            <person name="Ovchinnikova G."/>
            <person name="Pagani I."/>
            <person name="Pati A."/>
            <person name="Goodwin L."/>
            <person name="Peters L."/>
            <person name="Pitluck S."/>
            <person name="Woyke T."/>
            <person name="Kerfeld C."/>
        </authorList>
    </citation>
    <scope>NUCLEOTIDE SEQUENCE [LARGE SCALE GENOMIC DNA]</scope>
    <source>
        <strain evidence="2">PCC 8305</strain>
    </source>
</reference>